<accession>A0A3B7MSH7</accession>
<dbReference type="KEGG" id="pseg:D3H65_18915"/>
<evidence type="ECO:0000259" key="6">
    <source>
        <dbReference type="Pfam" id="PF14905"/>
    </source>
</evidence>
<dbReference type="InterPro" id="IPR036942">
    <property type="entry name" value="Beta-barrel_TonB_sf"/>
</dbReference>
<dbReference type="Pfam" id="PF13715">
    <property type="entry name" value="CarbopepD_reg_2"/>
    <property type="match status" value="1"/>
</dbReference>
<feature type="region of interest" description="Disordered" evidence="4">
    <location>
        <begin position="299"/>
        <end position="325"/>
    </location>
</feature>
<sequence>MKLFTLALLVLLTGHSLFAQQKVAGSIKGKVVDVLNNLPLPDATITVMSKEDSSAVGFSVADKTGAFEIKNIPGGSYLLGISFTGYGNFMRSIDITAAKPDINLDTVKLRTDTSLMTTVFVTAPPITIKKDTVEFRASAFKTKPNATVEDLLKKLPGVEVDKDGNVTSQGENIPKIYVDGKEFFGNDPKLATKNLTAEMVESIQVFDDMSDQAKFTKIDDGSRQRTINIKLKKDRRKGLFGRTTVGGGSSDRYTGNLSMNMFNEDQRISIVGGANNLNRLGFSASDVVSSMGGMGGFSGGGGGGGRGGRGGGGGGGGSAGNGNTKSWNAGVNYRDNWGKKMEFNANYFVSKTSTINRSKSLRQNLFSNDSTSLSDEQSYQRNDNLNHRFGFRWEYAIDSMNSILLTPNITIQQSESESFDSILTIARTPKYNYKAIEGISSRTNQRDGVSFSNNLLFRHRFKKLGRTFTIGWNTAVNDSEGDGYNTSPYNYYNPDSTLSRTRDQRQHNEQLTNSFNNTVSSSLTEMLGEGKILELNYAYTVNESTSDRKVFDYAQNTGAYDSVNKNQTNYFENTFISSRVGTNFRVKKLKYDFQLGGAVQFATLKNMSHRAMTGKDSTMSQRYTNFFPNANFNYNLGTRKSIRFGYRGSTRAPSISQLQDVVDQSNQLVYRTGNPNLKQEFTNNFNASYNTFNVSNFLFFNMNLNASVISNKIVNSMEKIGGTTQLIRPVNLNGSWNMSFSGTVGIPLVKVTTGKRSPMNVNLTSSVRYNRDINQQQGVIGFNKTIGLGQRIRYDYNIPDKLDVGASANFNYNDAKFDLQENANNRYFNHNYSLDITYTFLKRFMLSSDFDYYVNSGRADGFNQPIPLWNASIAWVMFKKRNGELRFSVVDIMNQNKNIDRTIDPNYIEDTFTETLRRYFLVTFMYNLNRFGGRKNGGQNRGNGGGMQRQGGGGNGGGNRRF</sequence>
<proteinExistence type="predicted"/>
<keyword evidence="5" id="KW-0732">Signal</keyword>
<dbReference type="InterPro" id="IPR008969">
    <property type="entry name" value="CarboxyPept-like_regulatory"/>
</dbReference>
<dbReference type="AlphaFoldDB" id="A0A3B7MSH7"/>
<comment type="subcellular location">
    <subcellularLocation>
        <location evidence="1">Cell outer membrane</location>
    </subcellularLocation>
</comment>
<feature type="chain" id="PRO_5017813915" evidence="5">
    <location>
        <begin position="20"/>
        <end position="962"/>
    </location>
</feature>
<dbReference type="Gene3D" id="2.60.40.1120">
    <property type="entry name" value="Carboxypeptidase-like, regulatory domain"/>
    <property type="match status" value="1"/>
</dbReference>
<protein>
    <submittedName>
        <fullName evidence="7">TonB-dependent receptor</fullName>
    </submittedName>
</protein>
<dbReference type="EMBL" id="CP032157">
    <property type="protein sequence ID" value="AXY75926.1"/>
    <property type="molecule type" value="Genomic_DNA"/>
</dbReference>
<feature type="domain" description="Outer membrane protein beta-barrel" evidence="6">
    <location>
        <begin position="459"/>
        <end position="794"/>
    </location>
</feature>
<organism evidence="7 8">
    <name type="scientific">Paraflavitalea soli</name>
    <dbReference type="NCBI Taxonomy" id="2315862"/>
    <lineage>
        <taxon>Bacteria</taxon>
        <taxon>Pseudomonadati</taxon>
        <taxon>Bacteroidota</taxon>
        <taxon>Chitinophagia</taxon>
        <taxon>Chitinophagales</taxon>
        <taxon>Chitinophagaceae</taxon>
        <taxon>Paraflavitalea</taxon>
    </lineage>
</organism>
<dbReference type="Pfam" id="PF14905">
    <property type="entry name" value="OMP_b-brl_3"/>
    <property type="match status" value="1"/>
</dbReference>
<reference evidence="7 8" key="1">
    <citation type="submission" date="2018-09" db="EMBL/GenBank/DDBJ databases">
        <title>Genome sequencing of strain 6GH32-13.</title>
        <authorList>
            <person name="Weon H.-Y."/>
            <person name="Heo J."/>
            <person name="Kwon S.-W."/>
        </authorList>
    </citation>
    <scope>NUCLEOTIDE SEQUENCE [LARGE SCALE GENOMIC DNA]</scope>
    <source>
        <strain evidence="7 8">5GH32-13</strain>
    </source>
</reference>
<evidence type="ECO:0000313" key="8">
    <source>
        <dbReference type="Proteomes" id="UP000263900"/>
    </source>
</evidence>
<evidence type="ECO:0000256" key="3">
    <source>
        <dbReference type="ARBA" id="ARBA00023237"/>
    </source>
</evidence>
<keyword evidence="3" id="KW-0998">Cell outer membrane</keyword>
<name>A0A3B7MSH7_9BACT</name>
<dbReference type="OrthoDB" id="606930at2"/>
<gene>
    <name evidence="7" type="ORF">D3H65_18915</name>
</gene>
<evidence type="ECO:0000256" key="4">
    <source>
        <dbReference type="SAM" id="MobiDB-lite"/>
    </source>
</evidence>
<dbReference type="Proteomes" id="UP000263900">
    <property type="component" value="Chromosome"/>
</dbReference>
<evidence type="ECO:0000256" key="5">
    <source>
        <dbReference type="SAM" id="SignalP"/>
    </source>
</evidence>
<dbReference type="SUPFAM" id="SSF49464">
    <property type="entry name" value="Carboxypeptidase regulatory domain-like"/>
    <property type="match status" value="1"/>
</dbReference>
<dbReference type="InterPro" id="IPR041700">
    <property type="entry name" value="OMP_b-brl_3"/>
</dbReference>
<feature type="compositionally biased region" description="Gly residues" evidence="4">
    <location>
        <begin position="299"/>
        <end position="320"/>
    </location>
</feature>
<dbReference type="SUPFAM" id="SSF56935">
    <property type="entry name" value="Porins"/>
    <property type="match status" value="1"/>
</dbReference>
<evidence type="ECO:0000256" key="1">
    <source>
        <dbReference type="ARBA" id="ARBA00004442"/>
    </source>
</evidence>
<evidence type="ECO:0000313" key="7">
    <source>
        <dbReference type="EMBL" id="AXY75926.1"/>
    </source>
</evidence>
<keyword evidence="7" id="KW-0675">Receptor</keyword>
<feature type="signal peptide" evidence="5">
    <location>
        <begin position="1"/>
        <end position="19"/>
    </location>
</feature>
<keyword evidence="8" id="KW-1185">Reference proteome</keyword>
<keyword evidence="2" id="KW-0472">Membrane</keyword>
<feature type="region of interest" description="Disordered" evidence="4">
    <location>
        <begin position="935"/>
        <end position="962"/>
    </location>
</feature>
<evidence type="ECO:0000256" key="2">
    <source>
        <dbReference type="ARBA" id="ARBA00023136"/>
    </source>
</evidence>
<dbReference type="Gene3D" id="2.40.170.20">
    <property type="entry name" value="TonB-dependent receptor, beta-barrel domain"/>
    <property type="match status" value="1"/>
</dbReference>
<dbReference type="GO" id="GO:0009279">
    <property type="term" value="C:cell outer membrane"/>
    <property type="evidence" value="ECO:0007669"/>
    <property type="project" value="UniProtKB-SubCell"/>
</dbReference>
<dbReference type="RefSeq" id="WP_119051807.1">
    <property type="nucleotide sequence ID" value="NZ_CP032157.1"/>
</dbReference>